<evidence type="ECO:0000313" key="1">
    <source>
        <dbReference type="EMBL" id="GKG98512.1"/>
    </source>
</evidence>
<dbReference type="RefSeq" id="WP_117624125.1">
    <property type="nucleotide sequence ID" value="NZ_BQNJ01000001.1"/>
</dbReference>
<sequence length="146" mass="16780">MSCHNIGRGMNYVVKNVIKMYDTGELTLEAARKIIAAARRGVNWCDGNEYEAVEIIRRCRCGRCLKKMEAGAPLYSVWDVPVDSPGYSRILDTEPEILASEGLCSSCFDIVINRFLGDENAGQRERKYIEEHRSEKEWKANEWREE</sequence>
<dbReference type="AlphaFoldDB" id="A0A374NYA4"/>
<dbReference type="Proteomes" id="UP000263014">
    <property type="component" value="Unassembled WGS sequence"/>
</dbReference>
<evidence type="ECO:0000313" key="2">
    <source>
        <dbReference type="EMBL" id="RGI95225.1"/>
    </source>
</evidence>
<proteinExistence type="predicted"/>
<reference evidence="1" key="2">
    <citation type="submission" date="2022-01" db="EMBL/GenBank/DDBJ databases">
        <title>Novel bile acid biosynthetic pathways are enriched in the microbiome of centenarians.</title>
        <authorList>
            <person name="Sato Y."/>
            <person name="Atarashi K."/>
            <person name="Plichta R.D."/>
            <person name="Arai Y."/>
            <person name="Sasajima S."/>
            <person name="Kearney M.S."/>
            <person name="Suda W."/>
            <person name="Takeshita K."/>
            <person name="Sasaki T."/>
            <person name="Okamoto S."/>
            <person name="Skelly N.A."/>
            <person name="Okamura Y."/>
            <person name="Vlamakis H."/>
            <person name="Li Y."/>
            <person name="Tanoue T."/>
            <person name="Takei H."/>
            <person name="Nittono H."/>
            <person name="Narushima S."/>
            <person name="Irie J."/>
            <person name="Itoh H."/>
            <person name="Moriya K."/>
            <person name="Sugiura Y."/>
            <person name="Suematsu M."/>
            <person name="Moritoki N."/>
            <person name="Shibata S."/>
            <person name="Littman R.D."/>
            <person name="Fischbach A.M."/>
            <person name="Uwamino Y."/>
            <person name="Inoue T."/>
            <person name="Honda A."/>
            <person name="Hattori M."/>
            <person name="Murai T."/>
            <person name="Xavier J.R."/>
            <person name="Hirose N."/>
            <person name="Honda K."/>
        </authorList>
    </citation>
    <scope>NUCLEOTIDE SEQUENCE</scope>
    <source>
        <strain evidence="1">CE91-St55</strain>
    </source>
</reference>
<protein>
    <submittedName>
        <fullName evidence="2">Uncharacterized protein</fullName>
    </submittedName>
</protein>
<dbReference type="EMBL" id="BQNJ01000001">
    <property type="protein sequence ID" value="GKG98512.1"/>
    <property type="molecule type" value="Genomic_DNA"/>
</dbReference>
<dbReference type="Proteomes" id="UP001055091">
    <property type="component" value="Unassembled WGS sequence"/>
</dbReference>
<dbReference type="EMBL" id="QSON01000033">
    <property type="protein sequence ID" value="RGI95225.1"/>
    <property type="molecule type" value="Genomic_DNA"/>
</dbReference>
<reference evidence="2 3" key="1">
    <citation type="submission" date="2018-08" db="EMBL/GenBank/DDBJ databases">
        <title>A genome reference for cultivated species of the human gut microbiota.</title>
        <authorList>
            <person name="Zou Y."/>
            <person name="Xue W."/>
            <person name="Luo G."/>
        </authorList>
    </citation>
    <scope>NUCLEOTIDE SEQUENCE [LARGE SCALE GENOMIC DNA]</scope>
    <source>
        <strain evidence="2 3">TM09-12</strain>
    </source>
</reference>
<evidence type="ECO:0000313" key="3">
    <source>
        <dbReference type="Proteomes" id="UP000263014"/>
    </source>
</evidence>
<gene>
    <name evidence="1" type="ORF">CE91St55_04940</name>
    <name evidence="2" type="ORF">DXD79_32410</name>
</gene>
<accession>A0A374NYA4</accession>
<comment type="caution">
    <text evidence="2">The sequence shown here is derived from an EMBL/GenBank/DDBJ whole genome shotgun (WGS) entry which is preliminary data.</text>
</comment>
<organism evidence="2 3">
    <name type="scientific">Hungatella hathewayi</name>
    <dbReference type="NCBI Taxonomy" id="154046"/>
    <lineage>
        <taxon>Bacteria</taxon>
        <taxon>Bacillati</taxon>
        <taxon>Bacillota</taxon>
        <taxon>Clostridia</taxon>
        <taxon>Lachnospirales</taxon>
        <taxon>Lachnospiraceae</taxon>
        <taxon>Hungatella</taxon>
    </lineage>
</organism>
<name>A0A374NYA4_9FIRM</name>